<proteinExistence type="predicted"/>
<accession>F2J0M2</accession>
<reference evidence="5 6" key="1">
    <citation type="journal article" date="2011" name="J. Bacteriol.">
        <title>Complete genome sequence of Polymorphum gilvum SL003B-26A1T, a crude oil-degrading bacterium from oil-polluted saline soil.</title>
        <authorList>
            <person name="Li S.G."/>
            <person name="Tang Y.Q."/>
            <person name="Nie Y."/>
            <person name="Cai M."/>
            <person name="Wu X.L."/>
        </authorList>
    </citation>
    <scope>NUCLEOTIDE SEQUENCE [LARGE SCALE GENOMIC DNA]</scope>
    <source>
        <strain evidence="6">LMG 25793 / CGMCC 1.9160 / SL003B-26A1</strain>
    </source>
</reference>
<name>F2J0M2_POLGS</name>
<dbReference type="Proteomes" id="UP000008130">
    <property type="component" value="Chromosome"/>
</dbReference>
<keyword evidence="3" id="KW-0804">Transcription</keyword>
<dbReference type="SMART" id="SM00342">
    <property type="entry name" value="HTH_ARAC"/>
    <property type="match status" value="1"/>
</dbReference>
<protein>
    <submittedName>
        <fullName evidence="5">AraC family transcriptional regulator</fullName>
    </submittedName>
</protein>
<dbReference type="GO" id="GO:0003700">
    <property type="term" value="F:DNA-binding transcription factor activity"/>
    <property type="evidence" value="ECO:0007669"/>
    <property type="project" value="InterPro"/>
</dbReference>
<dbReference type="AlphaFoldDB" id="F2J0M2"/>
<dbReference type="InterPro" id="IPR018060">
    <property type="entry name" value="HTH_AraC"/>
</dbReference>
<dbReference type="STRING" id="991905.SL003B_1261"/>
<dbReference type="InterPro" id="IPR020449">
    <property type="entry name" value="Tscrpt_reg_AraC-type_HTH"/>
</dbReference>
<dbReference type="EMBL" id="CP002568">
    <property type="protein sequence ID" value="ADZ69690.1"/>
    <property type="molecule type" value="Genomic_DNA"/>
</dbReference>
<evidence type="ECO:0000259" key="4">
    <source>
        <dbReference type="PROSITE" id="PS01124"/>
    </source>
</evidence>
<dbReference type="eggNOG" id="COG2207">
    <property type="taxonomic scope" value="Bacteria"/>
</dbReference>
<dbReference type="OrthoDB" id="9805730at2"/>
<organism evidence="5 6">
    <name type="scientific">Polymorphum gilvum (strain LMG 25793 / CGMCC 1.9160 / SL003B-26A1)</name>
    <dbReference type="NCBI Taxonomy" id="991905"/>
    <lineage>
        <taxon>Bacteria</taxon>
        <taxon>Pseudomonadati</taxon>
        <taxon>Pseudomonadota</taxon>
        <taxon>Alphaproteobacteria</taxon>
        <taxon>Rhodobacterales</taxon>
        <taxon>Paracoccaceae</taxon>
        <taxon>Polymorphum</taxon>
    </lineage>
</organism>
<dbReference type="Pfam" id="PF12833">
    <property type="entry name" value="HTH_18"/>
    <property type="match status" value="1"/>
</dbReference>
<feature type="domain" description="HTH araC/xylS-type" evidence="4">
    <location>
        <begin position="245"/>
        <end position="347"/>
    </location>
</feature>
<dbReference type="RefSeq" id="WP_013652007.1">
    <property type="nucleotide sequence ID" value="NC_015259.1"/>
</dbReference>
<dbReference type="InterPro" id="IPR009057">
    <property type="entry name" value="Homeodomain-like_sf"/>
</dbReference>
<keyword evidence="6" id="KW-1185">Reference proteome</keyword>
<dbReference type="InterPro" id="IPR032687">
    <property type="entry name" value="AraC-type_N"/>
</dbReference>
<dbReference type="Gene3D" id="1.10.10.60">
    <property type="entry name" value="Homeodomain-like"/>
    <property type="match status" value="1"/>
</dbReference>
<evidence type="ECO:0000256" key="2">
    <source>
        <dbReference type="ARBA" id="ARBA00023125"/>
    </source>
</evidence>
<dbReference type="PANTHER" id="PTHR47894:SF1">
    <property type="entry name" value="HTH-TYPE TRANSCRIPTIONAL REGULATOR VQSM"/>
    <property type="match status" value="1"/>
</dbReference>
<keyword evidence="1" id="KW-0805">Transcription regulation</keyword>
<dbReference type="PANTHER" id="PTHR47894">
    <property type="entry name" value="HTH-TYPE TRANSCRIPTIONAL REGULATOR GADX"/>
    <property type="match status" value="1"/>
</dbReference>
<gene>
    <name evidence="5" type="ordered locus">SL003B_1261</name>
</gene>
<dbReference type="PROSITE" id="PS01124">
    <property type="entry name" value="HTH_ARAC_FAMILY_2"/>
    <property type="match status" value="1"/>
</dbReference>
<keyword evidence="2" id="KW-0238">DNA-binding</keyword>
<evidence type="ECO:0000256" key="3">
    <source>
        <dbReference type="ARBA" id="ARBA00023163"/>
    </source>
</evidence>
<dbReference type="Pfam" id="PF12625">
    <property type="entry name" value="Arabinose_bd"/>
    <property type="match status" value="1"/>
</dbReference>
<evidence type="ECO:0000313" key="5">
    <source>
        <dbReference type="EMBL" id="ADZ69690.1"/>
    </source>
</evidence>
<evidence type="ECO:0000256" key="1">
    <source>
        <dbReference type="ARBA" id="ARBA00023015"/>
    </source>
</evidence>
<dbReference type="KEGG" id="pgv:SL003B_1261"/>
<evidence type="ECO:0000313" key="6">
    <source>
        <dbReference type="Proteomes" id="UP000008130"/>
    </source>
</evidence>
<dbReference type="HOGENOM" id="CLU_047522_1_3_5"/>
<sequence length="350" mass="39153">MQEQQYPRSKEGSEQAAQIFGSVLRSVEIFLEANGIRLEDLARWAGVTLPPRRYLYSRFIALQDFAHLIELASKRLDEPLLGLKCTEAVEPRPIHPLMLAIGYAPDLRTSLDVVATHHRSLIDLAHCEIRSSGRATELVWKLSGMVVLQDQVIDRIAAVVRSRLQAQVGAEAARKIEVRLSRSRPADPRLHRQIFGPTVEFEAEANSFILPSEILALPNPRHDEALFAALLELSQRRLADRGCPGGIAALVREEIATRISDADLSLETVARALGMSGRALQRRLSENGVTFQELYDTIRRDMASELLENTNLAISEIAFRLGFSAVGNFTRAAKRWFGDTPSVWRQTKRS</sequence>
<dbReference type="PRINTS" id="PR00032">
    <property type="entry name" value="HTHARAC"/>
</dbReference>
<dbReference type="GO" id="GO:0000976">
    <property type="term" value="F:transcription cis-regulatory region binding"/>
    <property type="evidence" value="ECO:0007669"/>
    <property type="project" value="TreeGrafter"/>
</dbReference>
<dbReference type="GO" id="GO:0005829">
    <property type="term" value="C:cytosol"/>
    <property type="evidence" value="ECO:0007669"/>
    <property type="project" value="TreeGrafter"/>
</dbReference>
<dbReference type="SUPFAM" id="SSF46689">
    <property type="entry name" value="Homeodomain-like"/>
    <property type="match status" value="1"/>
</dbReference>